<keyword evidence="1" id="KW-0472">Membrane</keyword>
<accession>A0AAW0G693</accession>
<protein>
    <submittedName>
        <fullName evidence="2">Uncharacterized protein</fullName>
    </submittedName>
</protein>
<dbReference type="Proteomes" id="UP001385951">
    <property type="component" value="Unassembled WGS sequence"/>
</dbReference>
<gene>
    <name evidence="2" type="ORF">QCA50_011170</name>
</gene>
<proteinExistence type="predicted"/>
<organism evidence="2 3">
    <name type="scientific">Cerrena zonata</name>
    <dbReference type="NCBI Taxonomy" id="2478898"/>
    <lineage>
        <taxon>Eukaryota</taxon>
        <taxon>Fungi</taxon>
        <taxon>Dikarya</taxon>
        <taxon>Basidiomycota</taxon>
        <taxon>Agaricomycotina</taxon>
        <taxon>Agaricomycetes</taxon>
        <taxon>Polyporales</taxon>
        <taxon>Cerrenaceae</taxon>
        <taxon>Cerrena</taxon>
    </lineage>
</organism>
<name>A0AAW0G693_9APHY</name>
<evidence type="ECO:0000313" key="2">
    <source>
        <dbReference type="EMBL" id="KAK7685824.1"/>
    </source>
</evidence>
<comment type="caution">
    <text evidence="2">The sequence shown here is derived from an EMBL/GenBank/DDBJ whole genome shotgun (WGS) entry which is preliminary data.</text>
</comment>
<evidence type="ECO:0000313" key="3">
    <source>
        <dbReference type="Proteomes" id="UP001385951"/>
    </source>
</evidence>
<keyword evidence="1" id="KW-1133">Transmembrane helix</keyword>
<feature type="transmembrane region" description="Helical" evidence="1">
    <location>
        <begin position="39"/>
        <end position="59"/>
    </location>
</feature>
<evidence type="ECO:0000256" key="1">
    <source>
        <dbReference type="SAM" id="Phobius"/>
    </source>
</evidence>
<keyword evidence="1" id="KW-0812">Transmembrane</keyword>
<sequence>MAHSPHPDRFKWYHGSYSTWTGLNSLVVKVLSCASPARCFTIVLISLVLNAGTFVAIGVDNVV</sequence>
<dbReference type="EMBL" id="JASBNA010000019">
    <property type="protein sequence ID" value="KAK7685824.1"/>
    <property type="molecule type" value="Genomic_DNA"/>
</dbReference>
<dbReference type="AlphaFoldDB" id="A0AAW0G693"/>
<reference evidence="2 3" key="1">
    <citation type="submission" date="2022-09" db="EMBL/GenBank/DDBJ databases">
        <authorList>
            <person name="Palmer J.M."/>
        </authorList>
    </citation>
    <scope>NUCLEOTIDE SEQUENCE [LARGE SCALE GENOMIC DNA]</scope>
    <source>
        <strain evidence="2 3">DSM 7382</strain>
    </source>
</reference>
<keyword evidence="3" id="KW-1185">Reference proteome</keyword>